<keyword evidence="5" id="KW-0675">Receptor</keyword>
<feature type="region of interest" description="Disordered" evidence="3">
    <location>
        <begin position="63"/>
        <end position="89"/>
    </location>
</feature>
<name>A0A1V4J5E4_PATFA</name>
<organism evidence="5 6">
    <name type="scientific">Patagioenas fasciata monilis</name>
    <dbReference type="NCBI Taxonomy" id="372326"/>
    <lineage>
        <taxon>Eukaryota</taxon>
        <taxon>Metazoa</taxon>
        <taxon>Chordata</taxon>
        <taxon>Craniata</taxon>
        <taxon>Vertebrata</taxon>
        <taxon>Euteleostomi</taxon>
        <taxon>Archelosauria</taxon>
        <taxon>Archosauria</taxon>
        <taxon>Dinosauria</taxon>
        <taxon>Saurischia</taxon>
        <taxon>Theropoda</taxon>
        <taxon>Coelurosauria</taxon>
        <taxon>Aves</taxon>
        <taxon>Neognathae</taxon>
        <taxon>Neoaves</taxon>
        <taxon>Columbimorphae</taxon>
        <taxon>Columbiformes</taxon>
        <taxon>Columbidae</taxon>
        <taxon>Patagioenas</taxon>
    </lineage>
</organism>
<dbReference type="Pfam" id="PF07653">
    <property type="entry name" value="SH3_2"/>
    <property type="match status" value="1"/>
</dbReference>
<evidence type="ECO:0000259" key="4">
    <source>
        <dbReference type="PROSITE" id="PS50002"/>
    </source>
</evidence>
<dbReference type="InterPro" id="IPR036028">
    <property type="entry name" value="SH3-like_dom_sf"/>
</dbReference>
<dbReference type="AlphaFoldDB" id="A0A1V4J5E4"/>
<dbReference type="SMART" id="SM00326">
    <property type="entry name" value="SH3"/>
    <property type="match status" value="1"/>
</dbReference>
<evidence type="ECO:0000256" key="1">
    <source>
        <dbReference type="ARBA" id="ARBA00022443"/>
    </source>
</evidence>
<dbReference type="PANTHER" id="PTHR14234">
    <property type="entry name" value="RIM BINDING PROTEIN-RELATED"/>
    <property type="match status" value="1"/>
</dbReference>
<dbReference type="FunFam" id="2.30.30.40:FF:000006">
    <property type="entry name" value="RIMS-binding protein 2 isoform X1"/>
    <property type="match status" value="1"/>
</dbReference>
<keyword evidence="6" id="KW-1185">Reference proteome</keyword>
<evidence type="ECO:0000256" key="2">
    <source>
        <dbReference type="PROSITE-ProRule" id="PRU00192"/>
    </source>
</evidence>
<evidence type="ECO:0000313" key="6">
    <source>
        <dbReference type="Proteomes" id="UP000190648"/>
    </source>
</evidence>
<dbReference type="PROSITE" id="PS50002">
    <property type="entry name" value="SH3"/>
    <property type="match status" value="1"/>
</dbReference>
<sequence length="89" mass="10010">MRKQPAELRAFIAQYSYDPFHGPNERPELELPLVAGQYVYVFGDVDEDGWYVGELTDGTRGLIPSNLVEEVSDDEPPDDTSISSESSDW</sequence>
<protein>
    <submittedName>
        <fullName evidence="5">Peripheral-type benzodiazepine receptor-associated protein 1-like</fullName>
    </submittedName>
</protein>
<feature type="domain" description="SH3" evidence="4">
    <location>
        <begin position="6"/>
        <end position="73"/>
    </location>
</feature>
<feature type="compositionally biased region" description="Polar residues" evidence="3">
    <location>
        <begin position="80"/>
        <end position="89"/>
    </location>
</feature>
<evidence type="ECO:0000256" key="3">
    <source>
        <dbReference type="SAM" id="MobiDB-lite"/>
    </source>
</evidence>
<dbReference type="GO" id="GO:0007274">
    <property type="term" value="P:neuromuscular synaptic transmission"/>
    <property type="evidence" value="ECO:0007669"/>
    <property type="project" value="TreeGrafter"/>
</dbReference>
<reference evidence="5 6" key="1">
    <citation type="submission" date="2016-02" db="EMBL/GenBank/DDBJ databases">
        <title>Band-tailed pigeon sequencing and assembly.</title>
        <authorList>
            <person name="Soares A.E."/>
            <person name="Novak B.J."/>
            <person name="Rice E.S."/>
            <person name="O'Connell B."/>
            <person name="Chang D."/>
            <person name="Weber S."/>
            <person name="Shapiro B."/>
        </authorList>
    </citation>
    <scope>NUCLEOTIDE SEQUENCE [LARGE SCALE GENOMIC DNA]</scope>
    <source>
        <strain evidence="5">BTP2013</strain>
        <tissue evidence="5">Blood</tissue>
    </source>
</reference>
<dbReference type="InterPro" id="IPR040325">
    <property type="entry name" value="RIMBP1/2/3"/>
</dbReference>
<dbReference type="PANTHER" id="PTHR14234:SF19">
    <property type="entry name" value="RIM-BINDING PROTEIN, ISOFORM F"/>
    <property type="match status" value="1"/>
</dbReference>
<dbReference type="GO" id="GO:0045202">
    <property type="term" value="C:synapse"/>
    <property type="evidence" value="ECO:0007669"/>
    <property type="project" value="GOC"/>
</dbReference>
<dbReference type="EMBL" id="LSYS01009023">
    <property type="protein sequence ID" value="OPJ67473.1"/>
    <property type="molecule type" value="Genomic_DNA"/>
</dbReference>
<dbReference type="InterPro" id="IPR001452">
    <property type="entry name" value="SH3_domain"/>
</dbReference>
<accession>A0A1V4J5E4</accession>
<keyword evidence="1 2" id="KW-0728">SH3 domain</keyword>
<comment type="caution">
    <text evidence="5">The sequence shown here is derived from an EMBL/GenBank/DDBJ whole genome shotgun (WGS) entry which is preliminary data.</text>
</comment>
<dbReference type="OrthoDB" id="9397313at2759"/>
<dbReference type="SUPFAM" id="SSF50044">
    <property type="entry name" value="SH3-domain"/>
    <property type="match status" value="1"/>
</dbReference>
<proteinExistence type="predicted"/>
<evidence type="ECO:0000313" key="5">
    <source>
        <dbReference type="EMBL" id="OPJ67473.1"/>
    </source>
</evidence>
<dbReference type="Proteomes" id="UP000190648">
    <property type="component" value="Unassembled WGS sequence"/>
</dbReference>
<gene>
    <name evidence="5" type="ORF">AV530_018981</name>
</gene>
<dbReference type="STRING" id="372326.A0A1V4J5E4"/>
<dbReference type="Gene3D" id="2.30.30.40">
    <property type="entry name" value="SH3 Domains"/>
    <property type="match status" value="1"/>
</dbReference>